<evidence type="ECO:0000313" key="4">
    <source>
        <dbReference type="Proteomes" id="UP001329825"/>
    </source>
</evidence>
<keyword evidence="4" id="KW-1185">Reference proteome</keyword>
<feature type="compositionally biased region" description="Polar residues" evidence="1">
    <location>
        <begin position="324"/>
        <end position="339"/>
    </location>
</feature>
<feature type="domain" description="BRCT" evidence="2">
    <location>
        <begin position="1"/>
        <end position="89"/>
    </location>
</feature>
<dbReference type="InterPro" id="IPR001357">
    <property type="entry name" value="BRCT_dom"/>
</dbReference>
<dbReference type="Proteomes" id="UP001329825">
    <property type="component" value="Chromosome 10"/>
</dbReference>
<evidence type="ECO:0000313" key="3">
    <source>
        <dbReference type="EMBL" id="WRT69938.1"/>
    </source>
</evidence>
<dbReference type="GeneID" id="87959059"/>
<gene>
    <name evidence="3" type="ORF">IL334_006929</name>
</gene>
<dbReference type="EMBL" id="CP141890">
    <property type="protein sequence ID" value="WRT69938.1"/>
    <property type="molecule type" value="Genomic_DNA"/>
</dbReference>
<feature type="region of interest" description="Disordered" evidence="1">
    <location>
        <begin position="548"/>
        <end position="568"/>
    </location>
</feature>
<feature type="region of interest" description="Disordered" evidence="1">
    <location>
        <begin position="324"/>
        <end position="382"/>
    </location>
</feature>
<accession>A0ABZ1D7B7</accession>
<proteinExistence type="predicted"/>
<feature type="compositionally biased region" description="Polar residues" evidence="1">
    <location>
        <begin position="356"/>
        <end position="382"/>
    </location>
</feature>
<evidence type="ECO:0000259" key="2">
    <source>
        <dbReference type="PROSITE" id="PS50172"/>
    </source>
</evidence>
<dbReference type="RefSeq" id="XP_062794677.1">
    <property type="nucleotide sequence ID" value="XM_062938626.1"/>
</dbReference>
<protein>
    <recommendedName>
        <fullName evidence="2">BRCT domain-containing protein</fullName>
    </recommendedName>
</protein>
<feature type="compositionally biased region" description="Polar residues" evidence="1">
    <location>
        <begin position="551"/>
        <end position="568"/>
    </location>
</feature>
<dbReference type="SUPFAM" id="SSF52113">
    <property type="entry name" value="BRCT domain"/>
    <property type="match status" value="1"/>
</dbReference>
<organism evidence="3 4">
    <name type="scientific">Kwoniella shivajii</name>
    <dbReference type="NCBI Taxonomy" id="564305"/>
    <lineage>
        <taxon>Eukaryota</taxon>
        <taxon>Fungi</taxon>
        <taxon>Dikarya</taxon>
        <taxon>Basidiomycota</taxon>
        <taxon>Agaricomycotina</taxon>
        <taxon>Tremellomycetes</taxon>
        <taxon>Tremellales</taxon>
        <taxon>Cryptococcaceae</taxon>
        <taxon>Kwoniella</taxon>
    </lineage>
</organism>
<sequence>MEDAKKVLTANGGQITYDPAGMTTFILTTSTNDVKSQATPRHIGYLGTNPIGTRTIPNLFQEYGSDKVILKHEWVVQCMREGRLMTEKDNWGGWRIRCTFDDPEFLSFDEIIRIDSLPVADPTTVSNHDMVDFRNTQIPPFPSHPAVPISSYEFPLNSKPRSVSLASTVHIAPAPIPARYNGNFIPDVPPVSTAPDLTAFAPCHNREDPYAGNNGIPSLAELFSHAPLLRLAPRQSPDHQTLSDQPLDDYSNLTHPGNSFPVSGENHQGNLDTTPLYFSPRSRANRPRPGSTTPALAKWMSQLPRAFDPQVAPSSIRQLFLGQPTQPEEISNPSQSEPQYSLPPSHPDGPPVINVPAQSSALQNHAASDAQSSNQPPAQQWRHSGFTTVSDRIPPLFVREMGLPSQPQFPILTAPCGSSSLVSLLPSASGPSLYQSSLSALTPPFHPSNQSSSTSLQTGIISSMDSSQELQPYSSIISVEDKKPMPLYTHCWMIMARTHFRHPEWSVDQVWDHLTSEYQGRTRWRWKEIWMKDKSAIIGILDEMKQAENGGAQSSVDGNNQVTHSNQS</sequence>
<feature type="region of interest" description="Disordered" evidence="1">
    <location>
        <begin position="234"/>
        <end position="295"/>
    </location>
</feature>
<reference evidence="3 4" key="1">
    <citation type="submission" date="2024-01" db="EMBL/GenBank/DDBJ databases">
        <title>Comparative genomics of Cryptococcus and Kwoniella reveals pathogenesis evolution and contrasting modes of karyotype evolution via chromosome fusion or intercentromeric recombination.</title>
        <authorList>
            <person name="Coelho M.A."/>
            <person name="David-Palma M."/>
            <person name="Shea T."/>
            <person name="Bowers K."/>
            <person name="McGinley-Smith S."/>
            <person name="Mohammad A.W."/>
            <person name="Gnirke A."/>
            <person name="Yurkov A.M."/>
            <person name="Nowrousian M."/>
            <person name="Sun S."/>
            <person name="Cuomo C.A."/>
            <person name="Heitman J."/>
        </authorList>
    </citation>
    <scope>NUCLEOTIDE SEQUENCE [LARGE SCALE GENOMIC DNA]</scope>
    <source>
        <strain evidence="3">CBS 11374</strain>
    </source>
</reference>
<name>A0ABZ1D7B7_9TREE</name>
<dbReference type="InterPro" id="IPR036420">
    <property type="entry name" value="BRCT_dom_sf"/>
</dbReference>
<feature type="compositionally biased region" description="Polar residues" evidence="1">
    <location>
        <begin position="251"/>
        <end position="273"/>
    </location>
</feature>
<evidence type="ECO:0000256" key="1">
    <source>
        <dbReference type="SAM" id="MobiDB-lite"/>
    </source>
</evidence>
<dbReference type="PROSITE" id="PS50172">
    <property type="entry name" value="BRCT"/>
    <property type="match status" value="1"/>
</dbReference>